<proteinExistence type="predicted"/>
<evidence type="ECO:0000313" key="3">
    <source>
        <dbReference type="EMBL" id="KAK3094861.1"/>
    </source>
</evidence>
<dbReference type="InterPro" id="IPR050951">
    <property type="entry name" value="Retrovirus_Pol_polyprotein"/>
</dbReference>
<organism evidence="3 4">
    <name type="scientific">Pinctada imbricata</name>
    <name type="common">Atlantic pearl-oyster</name>
    <name type="synonym">Pinctada martensii</name>
    <dbReference type="NCBI Taxonomy" id="66713"/>
    <lineage>
        <taxon>Eukaryota</taxon>
        <taxon>Metazoa</taxon>
        <taxon>Spiralia</taxon>
        <taxon>Lophotrochozoa</taxon>
        <taxon>Mollusca</taxon>
        <taxon>Bivalvia</taxon>
        <taxon>Autobranchia</taxon>
        <taxon>Pteriomorphia</taxon>
        <taxon>Pterioida</taxon>
        <taxon>Pterioidea</taxon>
        <taxon>Pteriidae</taxon>
        <taxon>Pinctada</taxon>
    </lineage>
</organism>
<dbReference type="InterPro" id="IPR038765">
    <property type="entry name" value="Papain-like_cys_pep_sf"/>
</dbReference>
<dbReference type="EMBL" id="VSWD01000008">
    <property type="protein sequence ID" value="KAK3094861.1"/>
    <property type="molecule type" value="Genomic_DNA"/>
</dbReference>
<gene>
    <name evidence="3" type="ORF">FSP39_007175</name>
</gene>
<protein>
    <recommendedName>
        <fullName evidence="5">Integrase catalytic domain-containing protein</fullName>
    </recommendedName>
</protein>
<evidence type="ECO:0000259" key="2">
    <source>
        <dbReference type="PROSITE" id="PS50994"/>
    </source>
</evidence>
<dbReference type="InterPro" id="IPR036397">
    <property type="entry name" value="RNaseH_sf"/>
</dbReference>
<feature type="domain" description="OTU" evidence="1">
    <location>
        <begin position="508"/>
        <end position="644"/>
    </location>
</feature>
<dbReference type="Gene3D" id="3.30.420.10">
    <property type="entry name" value="Ribonuclease H-like superfamily/Ribonuclease H"/>
    <property type="match status" value="1"/>
</dbReference>
<comment type="caution">
    <text evidence="3">The sequence shown here is derived from an EMBL/GenBank/DDBJ whole genome shotgun (WGS) entry which is preliminary data.</text>
</comment>
<dbReference type="GO" id="GO:0015074">
    <property type="term" value="P:DNA integration"/>
    <property type="evidence" value="ECO:0007669"/>
    <property type="project" value="InterPro"/>
</dbReference>
<dbReference type="Pfam" id="PF02338">
    <property type="entry name" value="OTU"/>
    <property type="match status" value="1"/>
</dbReference>
<dbReference type="InterPro" id="IPR012337">
    <property type="entry name" value="RNaseH-like_sf"/>
</dbReference>
<dbReference type="Pfam" id="PF17921">
    <property type="entry name" value="Integrase_H2C2"/>
    <property type="match status" value="1"/>
</dbReference>
<evidence type="ECO:0000259" key="1">
    <source>
        <dbReference type="PROSITE" id="PS50802"/>
    </source>
</evidence>
<dbReference type="SUPFAM" id="SSF54001">
    <property type="entry name" value="Cysteine proteinases"/>
    <property type="match status" value="1"/>
</dbReference>
<dbReference type="PROSITE" id="PS50802">
    <property type="entry name" value="OTU"/>
    <property type="match status" value="1"/>
</dbReference>
<accession>A0AA89BU90</accession>
<dbReference type="GO" id="GO:0003676">
    <property type="term" value="F:nucleic acid binding"/>
    <property type="evidence" value="ECO:0007669"/>
    <property type="project" value="InterPro"/>
</dbReference>
<reference evidence="3" key="1">
    <citation type="submission" date="2019-08" db="EMBL/GenBank/DDBJ databases">
        <title>The improved chromosome-level genome for the pearl oyster Pinctada fucata martensii using PacBio sequencing and Hi-C.</title>
        <authorList>
            <person name="Zheng Z."/>
        </authorList>
    </citation>
    <scope>NUCLEOTIDE SEQUENCE</scope>
    <source>
        <strain evidence="3">ZZ-2019</strain>
        <tissue evidence="3">Adductor muscle</tissue>
    </source>
</reference>
<feature type="domain" description="Integrase catalytic" evidence="2">
    <location>
        <begin position="127"/>
        <end position="284"/>
    </location>
</feature>
<dbReference type="Pfam" id="PF00665">
    <property type="entry name" value="rve"/>
    <property type="match status" value="1"/>
</dbReference>
<dbReference type="SUPFAM" id="SSF53098">
    <property type="entry name" value="Ribonuclease H-like"/>
    <property type="match status" value="1"/>
</dbReference>
<dbReference type="InterPro" id="IPR001584">
    <property type="entry name" value="Integrase_cat-core"/>
</dbReference>
<dbReference type="Gene3D" id="1.10.340.70">
    <property type="match status" value="1"/>
</dbReference>
<dbReference type="FunFam" id="3.30.420.10:FF:000032">
    <property type="entry name" value="Retrovirus-related Pol polyprotein from transposon 297-like Protein"/>
    <property type="match status" value="1"/>
</dbReference>
<dbReference type="PROSITE" id="PS50994">
    <property type="entry name" value="INTEGRASE"/>
    <property type="match status" value="1"/>
</dbReference>
<dbReference type="AlphaFoldDB" id="A0AA89BU90"/>
<evidence type="ECO:0008006" key="5">
    <source>
        <dbReference type="Google" id="ProtNLM"/>
    </source>
</evidence>
<dbReference type="Proteomes" id="UP001186944">
    <property type="component" value="Unassembled WGS sequence"/>
</dbReference>
<dbReference type="PANTHER" id="PTHR37984">
    <property type="entry name" value="PROTEIN CBG26694"/>
    <property type="match status" value="1"/>
</dbReference>
<dbReference type="InterPro" id="IPR003323">
    <property type="entry name" value="OTU_dom"/>
</dbReference>
<sequence length="648" mass="75218">MDDDKIHRDIYFYLSNNSYPNHYTKDDKRKLRSRASSYRVRENKLLWKNRSGDLREVIFEDAQKQLLLKTFHDEMGHMGRERTYQKISNIYYWKRLFHDVEDFVKTCAICQTTSTFQKSPEVLHPIKVVSPWYHIGMDLITMPKSKLGNNYILSVVDYFSKWPEAVAIKDKRAETVAASLYNIFMRLGFPAVYSSDQGREFVNSTLQSLLAKTKSAHRISSSYHPQTNGLTERFNRTLQDLLVKVCSDEQDDWDEFIEEALFSYRSGKQKSTKFTPFEIMFGRPPIQTKDSDICMSLHGDDLASSVTDLRNIRNDINQKVKENVEKSQEDQIKRSKSKIPINRIKTGDKVLRFNSRKASRKGSKMERKWLGPYVVLNVTEKGVATLRAEDGSVLSVHYNIKHLKKFNERDIEPENTNSPEIKTSNEAENVMETSNISSESNERVTVIDNDIDMHMECSDREEVAIEHISVEPIRVFNPVDFSWQQSKSKHRKIIQKHPTIRKSLGKPKRIVPIRGDGNCYFRCISYAISGVQRSHNIIRDDIVNFMTRNTKVIENQFGHDYINESNVADDGIWATEAEILSTAWFLGTDIYIYTKCGEKLKWLQYSSSQILGNKNETKENVVPMPKCIYLQNVSGSHFEYVADVFDEE</sequence>
<dbReference type="FunFam" id="1.10.340.70:FF:000001">
    <property type="entry name" value="Retrovirus-related Pol polyprotein from transposon gypsy-like Protein"/>
    <property type="match status" value="1"/>
</dbReference>
<keyword evidence="4" id="KW-1185">Reference proteome</keyword>
<dbReference type="PANTHER" id="PTHR37984:SF5">
    <property type="entry name" value="PROTEIN NYNRIN-LIKE"/>
    <property type="match status" value="1"/>
</dbReference>
<dbReference type="Gene3D" id="3.90.70.80">
    <property type="match status" value="1"/>
</dbReference>
<evidence type="ECO:0000313" key="4">
    <source>
        <dbReference type="Proteomes" id="UP001186944"/>
    </source>
</evidence>
<name>A0AA89BU90_PINIB</name>
<dbReference type="InterPro" id="IPR041588">
    <property type="entry name" value="Integrase_H2C2"/>
</dbReference>
<dbReference type="CDD" id="cd22755">
    <property type="entry name" value="OTU_CeDUB-like"/>
    <property type="match status" value="1"/>
</dbReference>